<dbReference type="RefSeq" id="YP_007003759.1">
    <property type="nucleotide sequence ID" value="NC_019491.1"/>
</dbReference>
<evidence type="ECO:0000313" key="2">
    <source>
        <dbReference type="Proteomes" id="UP000118426"/>
    </source>
</evidence>
<proteinExistence type="predicted"/>
<sequence>MALTLKTTKHLECPLCRFGICVDNVVAHMVTSHKRMVWSITCSKCSMQLSSCPLPYEQQPPGLYAWLHKNVPNHPCHDAQLVWTYTDSSGSVSPAAHGRSIRVMREKCAAYKLGGGKNLASRPPCLTPYLLTPKKSAAASGDEELLLGGFDLHDPVVRKAFCINAQTISAWTSEYNGTTYVDLNWPELSPAWSSKPFGQAVNRWRAAVKEAGLILGRFEATIPLRPSGLSGCTECGPDSAHSTGDSCTRWASCTECRVRYEWGHPCCECSARSGGSPVQDWCDWCDSENDHGMMCSRPCAVLAPYTLSWLPKDKASDHDFLSSVIRSALGFSCSRCDCSSCVNTAKLIESGTWESSSACAVELCKRPNLTCPRERRRFYPIPHLYTGTAGSTQQQRPIRFPEDAPGEAEARVNVWLKVKSINPKKRTLQTSGPGGFPFTNAWGLDEAFLASHPNVFIALVCGERGWCCVLSLPGQSVRAANPGYSWGEWLCPRAEFQQVRIRETPIEQLSDSFVRCFVPNAAFKAYGRTVPSGWIKRNLRKGVQGEHVSPEFTGVVGEDDSPPEISPPQHPLLLQNKIDPPGPVKAAVKRFYRTMGSEPRENKRLKKAVSVLVRSLNCDALAVDPKSSEPYTAVARLFDDSYTHSLRCDPNPADACSVLRDYMQPADPRAARLDNERVEELCMRADEVGLFSAGVTARAVLMYAACRHGIFPAWDLETDQWTQIARENGHSLLAQTVLRYYNRFALKRCLPCHFCEKTPNSCTCVVPRCLLCNVGLHGPWACELLVRPTVPFYRLAVELKQVPSQ</sequence>
<reference evidence="1 2" key="1">
    <citation type="journal article" date="2013" name="J. Virol.">
        <title>Comparative genomics of carp herpesviruses.</title>
        <authorList>
            <person name="Davison A.J."/>
            <person name="Kurobe T."/>
            <person name="Gatherer D."/>
            <person name="Cunningham C."/>
            <person name="Korf I."/>
            <person name="Fukuda H."/>
            <person name="Hedrick R.P."/>
            <person name="Waltzek T.B."/>
        </authorList>
    </citation>
    <scope>NUCLEOTIDE SEQUENCE [LARGE SCALE GENOMIC DNA]</scope>
    <source>
        <strain evidence="1">NG-J1</strain>
    </source>
</reference>
<name>K7PBX6_9VIRU</name>
<evidence type="ECO:0000313" key="1">
    <source>
        <dbReference type="EMBL" id="AFJ20393.1"/>
    </source>
</evidence>
<dbReference type="EMBL" id="JQ815363">
    <property type="protein sequence ID" value="AFJ20393.1"/>
    <property type="molecule type" value="Genomic_DNA"/>
</dbReference>
<protein>
    <submittedName>
        <fullName evidence="1">Protein ORF96</fullName>
    </submittedName>
</protein>
<organism evidence="1 2">
    <name type="scientific">Cyprinid herpesvirus 1</name>
    <dbReference type="NCBI Taxonomy" id="317858"/>
    <lineage>
        <taxon>Viruses</taxon>
        <taxon>Duplodnaviria</taxon>
        <taxon>Heunggongvirae</taxon>
        <taxon>Peploviricota</taxon>
        <taxon>Herviviricetes</taxon>
        <taxon>Herpesvirales</taxon>
        <taxon>Alloherpesviridae</taxon>
        <taxon>Cyvirus</taxon>
        <taxon>Cyvirus cyprinidallo1</taxon>
    </lineage>
</organism>
<accession>K7PBX6</accession>
<gene>
    <name evidence="1" type="ORF">CyHV1_ORF96</name>
</gene>
<dbReference type="GeneID" id="14011249"/>
<keyword evidence="2" id="KW-1185">Reference proteome</keyword>
<dbReference type="Proteomes" id="UP000118426">
    <property type="component" value="Segment"/>
</dbReference>
<dbReference type="KEGG" id="vg:14011249"/>